<gene>
    <name evidence="1" type="primary">yscL</name>
    <name evidence="1" type="ORF">VCHENC02_1594B</name>
</gene>
<proteinExistence type="predicted"/>
<sequence length="12" mass="1391">AALMMWIQLQVS</sequence>
<reference evidence="1 2" key="1">
    <citation type="submission" date="2012-10" db="EMBL/GenBank/DDBJ databases">
        <title>Genome sequence of Vibrio Cholerae HENC-02.</title>
        <authorList>
            <person name="Eppinger M."/>
            <person name="Hasan N.A."/>
            <person name="Sengamalay N."/>
            <person name="Hine E."/>
            <person name="Su Q."/>
            <person name="Daugherty S.C."/>
            <person name="Young S."/>
            <person name="Sadzewicz L."/>
            <person name="Tallon L."/>
            <person name="Cebula T.A."/>
            <person name="Ravel J."/>
            <person name="Colwell R.R."/>
        </authorList>
    </citation>
    <scope>NUCLEOTIDE SEQUENCE [LARGE SCALE GENOMIC DNA]</scope>
    <source>
        <strain evidence="1 2">HENC-02</strain>
    </source>
</reference>
<feature type="non-terminal residue" evidence="1">
    <location>
        <position position="1"/>
    </location>
</feature>
<evidence type="ECO:0000313" key="1">
    <source>
        <dbReference type="EMBL" id="EKM32890.1"/>
    </source>
</evidence>
<comment type="caution">
    <text evidence="1">The sequence shown here is derived from an EMBL/GenBank/DDBJ whole genome shotgun (WGS) entry which is preliminary data.</text>
</comment>
<dbReference type="EMBL" id="AJSR01000518">
    <property type="protein sequence ID" value="EKM32890.1"/>
    <property type="molecule type" value="Genomic_DNA"/>
</dbReference>
<name>A0A454D2N8_VIBHA</name>
<evidence type="ECO:0000313" key="2">
    <source>
        <dbReference type="Proteomes" id="UP000008367"/>
    </source>
</evidence>
<accession>A0A454D2N8</accession>
<dbReference type="Proteomes" id="UP000008367">
    <property type="component" value="Unassembled WGS sequence"/>
</dbReference>
<organism evidence="1 2">
    <name type="scientific">Vibrio harveyi</name>
    <name type="common">Beneckea harveyi</name>
    <dbReference type="NCBI Taxonomy" id="669"/>
    <lineage>
        <taxon>Bacteria</taxon>
        <taxon>Pseudomonadati</taxon>
        <taxon>Pseudomonadota</taxon>
        <taxon>Gammaproteobacteria</taxon>
        <taxon>Vibrionales</taxon>
        <taxon>Vibrionaceae</taxon>
        <taxon>Vibrio</taxon>
    </lineage>
</organism>
<protein>
    <submittedName>
        <fullName evidence="1">Yop s translocation protein L</fullName>
    </submittedName>
</protein>